<evidence type="ECO:0000259" key="1">
    <source>
        <dbReference type="PROSITE" id="PS51186"/>
    </source>
</evidence>
<comment type="caution">
    <text evidence="2">The sequence shown here is derived from an EMBL/GenBank/DDBJ whole genome shotgun (WGS) entry which is preliminary data.</text>
</comment>
<dbReference type="SUPFAM" id="SSF55729">
    <property type="entry name" value="Acyl-CoA N-acyltransferases (Nat)"/>
    <property type="match status" value="1"/>
</dbReference>
<reference evidence="2 3" key="1">
    <citation type="journal article" date="2014" name="Genome Announc.">
        <title>Genome Sequence of Youngiibacter fragilis, the Type Strain of the Genus Youngiibacter.</title>
        <authorList>
            <person name="Wawrik C.B."/>
            <person name="Callaghan A.V."/>
            <person name="Stamps B.W."/>
            <person name="Wawrik B."/>
        </authorList>
    </citation>
    <scope>NUCLEOTIDE SEQUENCE [LARGE SCALE GENOMIC DNA]</scope>
    <source>
        <strain evidence="2 3">232.1</strain>
    </source>
</reference>
<dbReference type="eggNOG" id="COG0456">
    <property type="taxonomic scope" value="Bacteria"/>
</dbReference>
<dbReference type="RefSeq" id="WP_023387004.1">
    <property type="nucleotide sequence ID" value="NZ_AXUN02000192.1"/>
</dbReference>
<name>V7I4A6_9CLOT</name>
<dbReference type="STRING" id="994573.T472_0213900"/>
<dbReference type="InterPro" id="IPR052777">
    <property type="entry name" value="Acetyltransferase_Enz"/>
</dbReference>
<dbReference type="Pfam" id="PF00583">
    <property type="entry name" value="Acetyltransf_1"/>
    <property type="match status" value="1"/>
</dbReference>
<accession>V7I4A6</accession>
<dbReference type="InterPro" id="IPR000182">
    <property type="entry name" value="GNAT_dom"/>
</dbReference>
<organism evidence="2 3">
    <name type="scientific">Youngiibacter fragilis 232.1</name>
    <dbReference type="NCBI Taxonomy" id="994573"/>
    <lineage>
        <taxon>Bacteria</taxon>
        <taxon>Bacillati</taxon>
        <taxon>Bacillota</taxon>
        <taxon>Clostridia</taxon>
        <taxon>Eubacteriales</taxon>
        <taxon>Clostridiaceae</taxon>
        <taxon>Youngiibacter</taxon>
    </lineage>
</organism>
<dbReference type="PROSITE" id="PS51186">
    <property type="entry name" value="GNAT"/>
    <property type="match status" value="1"/>
</dbReference>
<dbReference type="Proteomes" id="UP000017747">
    <property type="component" value="Unassembled WGS sequence"/>
</dbReference>
<dbReference type="EMBL" id="AXUN02000192">
    <property type="protein sequence ID" value="ETA80034.1"/>
    <property type="molecule type" value="Genomic_DNA"/>
</dbReference>
<proteinExistence type="predicted"/>
<dbReference type="OrthoDB" id="67353at2"/>
<evidence type="ECO:0000313" key="2">
    <source>
        <dbReference type="EMBL" id="ETA80034.1"/>
    </source>
</evidence>
<sequence length="158" mass="17792">MDKETAEYISVDGSDHLDDAKDLFMEYSRSIGVSLCFQGFDEELDSLPGKYSPPKGSLMIAYVGGRAAACAALRYVSDDICELKRVFVRDDFRGSGLGREIVERMIDEARTLGYGYMRLDTLPSMAAAKKLYFSLGFHEIEPYIFNPHEGTIYMELKL</sequence>
<keyword evidence="2" id="KW-0808">Transferase</keyword>
<dbReference type="InterPro" id="IPR016181">
    <property type="entry name" value="Acyl_CoA_acyltransferase"/>
</dbReference>
<gene>
    <name evidence="2" type="ORF">T472_0213900</name>
</gene>
<dbReference type="Gene3D" id="3.40.630.30">
    <property type="match status" value="1"/>
</dbReference>
<dbReference type="PANTHER" id="PTHR43305">
    <property type="entry name" value="FAMILY N-ACETYLTRANSFERASE, PUTATIVE (AFU_ORTHOLOGUE AFUA_2G01380)-RELATED"/>
    <property type="match status" value="1"/>
</dbReference>
<dbReference type="GO" id="GO:0016747">
    <property type="term" value="F:acyltransferase activity, transferring groups other than amino-acyl groups"/>
    <property type="evidence" value="ECO:0007669"/>
    <property type="project" value="InterPro"/>
</dbReference>
<dbReference type="PANTHER" id="PTHR43305:SF1">
    <property type="entry name" value="FAMILY N-ACETYLTRANSFERASE, PUTATIVE (AFU_ORTHOLOGUE AFUA_2G01380)-RELATED"/>
    <property type="match status" value="1"/>
</dbReference>
<feature type="domain" description="N-acetyltransferase" evidence="1">
    <location>
        <begin position="6"/>
        <end position="158"/>
    </location>
</feature>
<dbReference type="AlphaFoldDB" id="V7I4A6"/>
<keyword evidence="3" id="KW-1185">Reference proteome</keyword>
<dbReference type="CDD" id="cd04301">
    <property type="entry name" value="NAT_SF"/>
    <property type="match status" value="1"/>
</dbReference>
<protein>
    <submittedName>
        <fullName evidence="2">Acetyltransferase</fullName>
    </submittedName>
</protein>
<evidence type="ECO:0000313" key="3">
    <source>
        <dbReference type="Proteomes" id="UP000017747"/>
    </source>
</evidence>